<dbReference type="RefSeq" id="WP_309201183.1">
    <property type="nucleotide sequence ID" value="NZ_CP133548.1"/>
</dbReference>
<keyword evidence="1" id="KW-1003">Cell membrane</keyword>
<evidence type="ECO:0000313" key="3">
    <source>
        <dbReference type="Proteomes" id="UP001239782"/>
    </source>
</evidence>
<evidence type="ECO:0000256" key="1">
    <source>
        <dbReference type="HAMAP-Rule" id="MF_00386"/>
    </source>
</evidence>
<evidence type="ECO:0000313" key="2">
    <source>
        <dbReference type="EMBL" id="WMS86031.1"/>
    </source>
</evidence>
<dbReference type="EMBL" id="CP133548">
    <property type="protein sequence ID" value="WMS86031.1"/>
    <property type="molecule type" value="Genomic_DNA"/>
</dbReference>
<dbReference type="Pfam" id="PF01809">
    <property type="entry name" value="YidD"/>
    <property type="match status" value="1"/>
</dbReference>
<gene>
    <name evidence="2" type="primary">yidD</name>
    <name evidence="2" type="ORF">Q9312_12465</name>
</gene>
<proteinExistence type="inferred from homology"/>
<dbReference type="HAMAP" id="MF_00386">
    <property type="entry name" value="UPF0161_YidD"/>
    <property type="match status" value="1"/>
</dbReference>
<dbReference type="KEGG" id="plei:Q9312_12465"/>
<comment type="similarity">
    <text evidence="1">Belongs to the UPF0161 family.</text>
</comment>
<dbReference type="PANTHER" id="PTHR33383">
    <property type="entry name" value="MEMBRANE PROTEIN INSERTION EFFICIENCY FACTOR-RELATED"/>
    <property type="match status" value="1"/>
</dbReference>
<name>A0AA51RR14_9GAMM</name>
<keyword evidence="3" id="KW-1185">Reference proteome</keyword>
<sequence>MRQIAILIIRGYQVAVSPLLGNNCRFQPTCSSYSIQAIERFGVIKGLWLTTKRIAKCHPLHDGGEDPLPEQFSWFKANTENIKK</sequence>
<protein>
    <recommendedName>
        <fullName evidence="1">Putative membrane protein insertion efficiency factor</fullName>
    </recommendedName>
</protein>
<dbReference type="NCBIfam" id="TIGR00278">
    <property type="entry name" value="membrane protein insertion efficiency factor YidD"/>
    <property type="match status" value="1"/>
</dbReference>
<dbReference type="GO" id="GO:0005886">
    <property type="term" value="C:plasma membrane"/>
    <property type="evidence" value="ECO:0007669"/>
    <property type="project" value="UniProtKB-SubCell"/>
</dbReference>
<accession>A0AA51RR14</accession>
<reference evidence="2 3" key="1">
    <citation type="submission" date="2023-08" db="EMBL/GenBank/DDBJ databases">
        <title>Pleionea litopenaei sp. nov., isolated from stomach of juvenile Litopenaeus vannamei.</title>
        <authorList>
            <person name="Rho A.M."/>
            <person name="Hwang C.Y."/>
        </authorList>
    </citation>
    <scope>NUCLEOTIDE SEQUENCE [LARGE SCALE GENOMIC DNA]</scope>
    <source>
        <strain evidence="2 3">HL-JVS1</strain>
    </source>
</reference>
<comment type="subcellular location">
    <subcellularLocation>
        <location evidence="1">Cell membrane</location>
        <topology evidence="1">Peripheral membrane protein</topology>
        <orientation evidence="1">Cytoplasmic side</orientation>
    </subcellularLocation>
</comment>
<dbReference type="SMART" id="SM01234">
    <property type="entry name" value="Haemolytic"/>
    <property type="match status" value="1"/>
</dbReference>
<organism evidence="2 3">
    <name type="scientific">Pleionea litopenaei</name>
    <dbReference type="NCBI Taxonomy" id="3070815"/>
    <lineage>
        <taxon>Bacteria</taxon>
        <taxon>Pseudomonadati</taxon>
        <taxon>Pseudomonadota</taxon>
        <taxon>Gammaproteobacteria</taxon>
        <taxon>Oceanospirillales</taxon>
        <taxon>Pleioneaceae</taxon>
        <taxon>Pleionea</taxon>
    </lineage>
</organism>
<dbReference type="AlphaFoldDB" id="A0AA51RR14"/>
<keyword evidence="1" id="KW-0472">Membrane</keyword>
<dbReference type="InterPro" id="IPR002696">
    <property type="entry name" value="Membr_insert_effic_factor_YidD"/>
</dbReference>
<dbReference type="PANTHER" id="PTHR33383:SF1">
    <property type="entry name" value="MEMBRANE PROTEIN INSERTION EFFICIENCY FACTOR-RELATED"/>
    <property type="match status" value="1"/>
</dbReference>
<comment type="function">
    <text evidence="1">Could be involved in insertion of integral membrane proteins into the membrane.</text>
</comment>
<dbReference type="Proteomes" id="UP001239782">
    <property type="component" value="Chromosome"/>
</dbReference>